<dbReference type="Proteomes" id="UP000217265">
    <property type="component" value="Chromosome"/>
</dbReference>
<protein>
    <submittedName>
        <fullName evidence="2">Uncharacterized protein</fullName>
    </submittedName>
</protein>
<dbReference type="OrthoDB" id="195339at2"/>
<keyword evidence="1" id="KW-1133">Transmembrane helix</keyword>
<accession>A0A290Q2Z3</accession>
<keyword evidence="1" id="KW-0472">Membrane</keyword>
<evidence type="ECO:0000313" key="2">
    <source>
        <dbReference type="EMBL" id="ATC62874.1"/>
    </source>
</evidence>
<dbReference type="KEGG" id="vbh:CMV30_02235"/>
<keyword evidence="1" id="KW-0812">Transmembrane</keyword>
<gene>
    <name evidence="2" type="ORF">CMV30_02235</name>
</gene>
<evidence type="ECO:0000256" key="1">
    <source>
        <dbReference type="SAM" id="Phobius"/>
    </source>
</evidence>
<dbReference type="AlphaFoldDB" id="A0A290Q2Z3"/>
<dbReference type="EMBL" id="CP023344">
    <property type="protein sequence ID" value="ATC62874.1"/>
    <property type="molecule type" value="Genomic_DNA"/>
</dbReference>
<name>A0A290Q2Z3_9BACT</name>
<organism evidence="2 3">
    <name type="scientific">Nibricoccus aquaticus</name>
    <dbReference type="NCBI Taxonomy" id="2576891"/>
    <lineage>
        <taxon>Bacteria</taxon>
        <taxon>Pseudomonadati</taxon>
        <taxon>Verrucomicrobiota</taxon>
        <taxon>Opitutia</taxon>
        <taxon>Opitutales</taxon>
        <taxon>Opitutaceae</taxon>
        <taxon>Nibricoccus</taxon>
    </lineage>
</organism>
<reference evidence="2 3" key="1">
    <citation type="submission" date="2017-09" db="EMBL/GenBank/DDBJ databases">
        <title>Complete genome sequence of Verrucomicrobial strain HZ-65, isolated from freshwater.</title>
        <authorList>
            <person name="Choi A."/>
        </authorList>
    </citation>
    <scope>NUCLEOTIDE SEQUENCE [LARGE SCALE GENOMIC DNA]</scope>
    <source>
        <strain evidence="2 3">HZ-65</strain>
    </source>
</reference>
<keyword evidence="3" id="KW-1185">Reference proteome</keyword>
<sequence length="99" mass="10769">MSDHPSPAPKNFWITLGAIIGGFAIFLLILFIAYLPQQPAPLPEGTKTPAERAQILAEIRAKDKAAATTYAWVDQATGVVRLPTDRAVELTIKELNAKK</sequence>
<proteinExistence type="predicted"/>
<evidence type="ECO:0000313" key="3">
    <source>
        <dbReference type="Proteomes" id="UP000217265"/>
    </source>
</evidence>
<feature type="transmembrane region" description="Helical" evidence="1">
    <location>
        <begin position="12"/>
        <end position="35"/>
    </location>
</feature>
<dbReference type="RefSeq" id="WP_096054509.1">
    <property type="nucleotide sequence ID" value="NZ_CP023344.1"/>
</dbReference>